<evidence type="ECO:0000313" key="5">
    <source>
        <dbReference type="Proteomes" id="UP000530424"/>
    </source>
</evidence>
<dbReference type="RefSeq" id="WP_179668276.1">
    <property type="nucleotide sequence ID" value="NZ_JACCFP010000001.1"/>
</dbReference>
<dbReference type="PANTHER" id="PTHR43156">
    <property type="entry name" value="STAGE II SPORULATION PROTEIN E-RELATED"/>
    <property type="match status" value="1"/>
</dbReference>
<keyword evidence="5" id="KW-1185">Reference proteome</keyword>
<dbReference type="GO" id="GO:0016791">
    <property type="term" value="F:phosphatase activity"/>
    <property type="evidence" value="ECO:0007669"/>
    <property type="project" value="TreeGrafter"/>
</dbReference>
<sequence>MPRDTDAERITAVEELQLLDAPPEERFDRIVRLAKHIFDVPMAGLNLVGDDRQYTLSGDGLEPGESKPLEQTLCAITVADERILEIPDLHADDAWRDHHVRRDGEVRFYAGAPLHGPGGQRVGALCLVDTQPRPPLTPAQRTALSDMAAWLDRELATSADLEQGAELQRRLLPSSIPDLPGWDIAGRCVQAGAVGGDFYDWQVLRRIGQVQVMLADVMGKGLQAALLAAGVRAIARGASPHNTLSATLRRIADDTGDDLSEMTSFVTLFAARFDPTDGAMEYVDAGHGLAFVVGPDRAVRLATAGMPVGALPDDSWESHPGRLSPGEALVLVSDGMLDAAEDADGVLRLAVEALAATDSAEAMVGRLVADATASTRTTDDVTVVVVRRDG</sequence>
<dbReference type="InterPro" id="IPR036457">
    <property type="entry name" value="PPM-type-like_dom_sf"/>
</dbReference>
<evidence type="ECO:0000313" key="4">
    <source>
        <dbReference type="EMBL" id="NYJ01839.1"/>
    </source>
</evidence>
<protein>
    <recommendedName>
        <fullName evidence="6">GAF domain-containing protein</fullName>
    </recommendedName>
</protein>
<proteinExistence type="predicted"/>
<accession>A0A853C3G6</accession>
<dbReference type="InterPro" id="IPR029016">
    <property type="entry name" value="GAF-like_dom_sf"/>
</dbReference>
<evidence type="ECO:0000259" key="3">
    <source>
        <dbReference type="SMART" id="SM00331"/>
    </source>
</evidence>
<name>A0A853C3G6_9ACTN</name>
<dbReference type="EMBL" id="JACCFP010000001">
    <property type="protein sequence ID" value="NYJ01839.1"/>
    <property type="molecule type" value="Genomic_DNA"/>
</dbReference>
<comment type="caution">
    <text evidence="4">The sequence shown here is derived from an EMBL/GenBank/DDBJ whole genome shotgun (WGS) entry which is preliminary data.</text>
</comment>
<dbReference type="SMART" id="SM00065">
    <property type="entry name" value="GAF"/>
    <property type="match status" value="1"/>
</dbReference>
<dbReference type="Gene3D" id="3.60.40.10">
    <property type="entry name" value="PPM-type phosphatase domain"/>
    <property type="match status" value="1"/>
</dbReference>
<reference evidence="4 5" key="1">
    <citation type="submission" date="2020-07" db="EMBL/GenBank/DDBJ databases">
        <title>Sequencing the genomes of 1000 actinobacteria strains.</title>
        <authorList>
            <person name="Klenk H.-P."/>
        </authorList>
    </citation>
    <scope>NUCLEOTIDE SEQUENCE [LARGE SCALE GENOMIC DNA]</scope>
    <source>
        <strain evidence="4 5">DSM 103833</strain>
    </source>
</reference>
<dbReference type="SUPFAM" id="SSF55781">
    <property type="entry name" value="GAF domain-like"/>
    <property type="match status" value="1"/>
</dbReference>
<dbReference type="InterPro" id="IPR003018">
    <property type="entry name" value="GAF"/>
</dbReference>
<evidence type="ECO:0000256" key="1">
    <source>
        <dbReference type="ARBA" id="ARBA00022801"/>
    </source>
</evidence>
<dbReference type="SUPFAM" id="SSF81606">
    <property type="entry name" value="PP2C-like"/>
    <property type="match status" value="1"/>
</dbReference>
<dbReference type="SMART" id="SM00331">
    <property type="entry name" value="PP2C_SIG"/>
    <property type="match status" value="1"/>
</dbReference>
<feature type="domain" description="PPM-type phosphatase" evidence="3">
    <location>
        <begin position="179"/>
        <end position="388"/>
    </location>
</feature>
<organism evidence="4 5">
    <name type="scientific">Nocardioides thalensis</name>
    <dbReference type="NCBI Taxonomy" id="1914755"/>
    <lineage>
        <taxon>Bacteria</taxon>
        <taxon>Bacillati</taxon>
        <taxon>Actinomycetota</taxon>
        <taxon>Actinomycetes</taxon>
        <taxon>Propionibacteriales</taxon>
        <taxon>Nocardioidaceae</taxon>
        <taxon>Nocardioides</taxon>
    </lineage>
</organism>
<gene>
    <name evidence="4" type="ORF">HNR19_002537</name>
</gene>
<dbReference type="Pfam" id="PF01590">
    <property type="entry name" value="GAF"/>
    <property type="match status" value="1"/>
</dbReference>
<dbReference type="AlphaFoldDB" id="A0A853C3G6"/>
<dbReference type="Proteomes" id="UP000530424">
    <property type="component" value="Unassembled WGS sequence"/>
</dbReference>
<keyword evidence="1" id="KW-0378">Hydrolase</keyword>
<dbReference type="InterPro" id="IPR052016">
    <property type="entry name" value="Bact_Sigma-Reg"/>
</dbReference>
<evidence type="ECO:0008006" key="6">
    <source>
        <dbReference type="Google" id="ProtNLM"/>
    </source>
</evidence>
<dbReference type="PANTHER" id="PTHR43156:SF2">
    <property type="entry name" value="STAGE II SPORULATION PROTEIN E"/>
    <property type="match status" value="1"/>
</dbReference>
<dbReference type="Gene3D" id="3.30.450.40">
    <property type="match status" value="1"/>
</dbReference>
<dbReference type="InterPro" id="IPR001932">
    <property type="entry name" value="PPM-type_phosphatase-like_dom"/>
</dbReference>
<feature type="domain" description="GAF" evidence="2">
    <location>
        <begin position="22"/>
        <end position="165"/>
    </location>
</feature>
<dbReference type="Pfam" id="PF07228">
    <property type="entry name" value="SpoIIE"/>
    <property type="match status" value="1"/>
</dbReference>
<evidence type="ECO:0000259" key="2">
    <source>
        <dbReference type="SMART" id="SM00065"/>
    </source>
</evidence>